<keyword evidence="7 12" id="KW-0255">Endonuclease</keyword>
<dbReference type="GeneID" id="22520968"/>
<keyword evidence="8 12" id="KW-0378">Hydrolase</keyword>
<evidence type="ECO:0000256" key="3">
    <source>
        <dbReference type="ARBA" id="ARBA00022705"/>
    </source>
</evidence>
<dbReference type="Gene3D" id="3.40.50.300">
    <property type="entry name" value="P-loop containing nucleotide triphosphate hydrolases"/>
    <property type="match status" value="1"/>
</dbReference>
<evidence type="ECO:0000256" key="7">
    <source>
        <dbReference type="ARBA" id="ARBA00022759"/>
    </source>
</evidence>
<keyword evidence="6 12" id="KW-0547">Nucleotide-binding</keyword>
<feature type="domain" description="PV NS1-Nuc" evidence="14">
    <location>
        <begin position="12"/>
        <end position="211"/>
    </location>
</feature>
<dbReference type="OrthoDB" id="2007at10239"/>
<feature type="active site" description="For nuclease activity" evidence="12">
    <location>
        <position position="167"/>
    </location>
</feature>
<dbReference type="GO" id="GO:0003677">
    <property type="term" value="F:DNA binding"/>
    <property type="evidence" value="ECO:0007669"/>
    <property type="project" value="UniProtKB-UniRule"/>
</dbReference>
<evidence type="ECO:0000313" key="15">
    <source>
        <dbReference type="EMBL" id="AIZ50117.1"/>
    </source>
</evidence>
<dbReference type="InterPro" id="IPR001257">
    <property type="entry name" value="Parvovirus_NS1_helicase"/>
</dbReference>
<dbReference type="InterPro" id="IPR014015">
    <property type="entry name" value="Helicase_SF3_DNA-vir"/>
</dbReference>
<organism evidence="15 16">
    <name type="scientific">Slow loris parvovirus 1</name>
    <dbReference type="NCBI Taxonomy" id="1581151"/>
    <lineage>
        <taxon>Viruses</taxon>
        <taxon>Monodnaviria</taxon>
        <taxon>Shotokuvirae</taxon>
        <taxon>Cossaviricota</taxon>
        <taxon>Quintoviricetes</taxon>
        <taxon>Piccovirales</taxon>
        <taxon>Parvoviridae</taxon>
        <taxon>Parvovirinae</taxon>
        <taxon>Loriparvovirus</taxon>
        <taxon>Loriparvovirus primate1</taxon>
    </lineage>
</organism>
<evidence type="ECO:0000259" key="13">
    <source>
        <dbReference type="PROSITE" id="PS51206"/>
    </source>
</evidence>
<feature type="short sequence motif" description="RCR-2" evidence="12">
    <location>
        <begin position="103"/>
        <end position="105"/>
    </location>
</feature>
<keyword evidence="10 12" id="KW-0190">Covalent protein-DNA linkage</keyword>
<sequence length="582" mass="65821">MTEDRPDLSPLNGKGFWELVIKLVNSPWTENSTLFSKYDWIEFCDLEGSDDPWYDWPEDEIDIYMAILGIKAIKAITRVLRERSKNKTCNYFGQIEQGGEFFHIHLLFEVDGFVSFLLGRMFETLRQTLRNSVYFGYPFEVSSEIAITKVKTGGRNKVQDGSYIVNYLLKKIPPGEVQYAISNIECLRPYCNSVRNRRALLESVPVSVERFSEPIIMKGKTVDKFMQTLQWCVDEGVTSETIWYKKNPASFRSYQVSAQSRAQAKSILTQAKMEIQISKRLSDYLCREPKENELFSENYVSLLFEANGYSASKAAATLARWAAHQSGKRNTIWLWGPPTTGKTLLASAIANCSPMFGNVNWNNANFPFNDCHKQLLIWWEEGSMLQKFVECAKALLGGTSVRVDRKGTDSALVLRTPVIITSNTDMTCVVDGPVKSWEHKEALEDRMIKYNFERRLPMNLRSITEEEIRQFFWFGSCLQCPPLEFLVPPDGCDSETAYQKLSSLFAAPLGDSTIKTPDLNSSRYIDDGDEGPSERSVKRRRLSLCSVSTEEAASAASCLLDLCSGSFSDGSEGGSFREALGN</sequence>
<evidence type="ECO:0000256" key="11">
    <source>
        <dbReference type="ARBA" id="ARBA00023125"/>
    </source>
</evidence>
<keyword evidence="16" id="KW-1185">Reference proteome</keyword>
<dbReference type="PROSITE" id="PS51206">
    <property type="entry name" value="SF3_HELICASE_1"/>
    <property type="match status" value="1"/>
</dbReference>
<keyword evidence="11 12" id="KW-0238">DNA-binding</keyword>
<dbReference type="Pfam" id="PF08724">
    <property type="entry name" value="Rep_N"/>
    <property type="match status" value="1"/>
</dbReference>
<dbReference type="GO" id="GO:0005524">
    <property type="term" value="F:ATP binding"/>
    <property type="evidence" value="ECO:0007669"/>
    <property type="project" value="UniProtKB-KW"/>
</dbReference>
<keyword evidence="5" id="KW-0479">Metal-binding</keyword>
<reference evidence="15 16" key="1">
    <citation type="journal article" date="2014" name="Front. Microbiol.">
        <title>Persistent viremia by a novel parvovirus in a slow loris (Nycticebus coucang) with diffuse histiocytic sarcoma.</title>
        <authorList>
            <person name="Canuti M."/>
            <person name="Williams C.V."/>
            <person name="Gadi S.R."/>
            <person name="Jebbink M.F."/>
            <person name="Oude Munnink B.B."/>
            <person name="Jazaeri Farsani S.M."/>
            <person name="Cullen J."/>
            <person name="van der Hoek L."/>
        </authorList>
    </citation>
    <scope>NUCLEOTIDE SEQUENCE [LARGE SCALE GENOMIC DNA]</scope>
    <source>
        <strain evidence="15">Buddha_08</strain>
    </source>
</reference>
<evidence type="ECO:0000256" key="5">
    <source>
        <dbReference type="ARBA" id="ARBA00022723"/>
    </source>
</evidence>
<evidence type="ECO:0000256" key="4">
    <source>
        <dbReference type="ARBA" id="ARBA00022722"/>
    </source>
</evidence>
<proteinExistence type="predicted"/>
<dbReference type="EMBL" id="KP120516">
    <property type="protein sequence ID" value="AIZ50117.1"/>
    <property type="molecule type" value="Genomic_DNA"/>
</dbReference>
<dbReference type="Proteomes" id="UP000097907">
    <property type="component" value="Segment"/>
</dbReference>
<dbReference type="GO" id="GO:0016787">
    <property type="term" value="F:hydrolase activity"/>
    <property type="evidence" value="ECO:0007669"/>
    <property type="project" value="UniProtKB-KW"/>
</dbReference>
<dbReference type="GO" id="GO:0006260">
    <property type="term" value="P:DNA replication"/>
    <property type="evidence" value="ECO:0007669"/>
    <property type="project" value="UniProtKB-UniRule"/>
</dbReference>
<keyword evidence="9" id="KW-0067">ATP-binding</keyword>
<dbReference type="GO" id="GO:0042025">
    <property type="term" value="C:host cell nucleus"/>
    <property type="evidence" value="ECO:0007669"/>
    <property type="project" value="UniProtKB-SubCell"/>
</dbReference>
<dbReference type="InterPro" id="IPR027417">
    <property type="entry name" value="P-loop_NTPase"/>
</dbReference>
<dbReference type="Gene3D" id="3.40.1310.20">
    <property type="match status" value="1"/>
</dbReference>
<protein>
    <submittedName>
        <fullName evidence="15">NS1</fullName>
    </submittedName>
</protein>
<evidence type="ECO:0000256" key="8">
    <source>
        <dbReference type="ARBA" id="ARBA00022801"/>
    </source>
</evidence>
<dbReference type="PROSITE" id="PS52022">
    <property type="entry name" value="PV_NS1_NUC"/>
    <property type="match status" value="1"/>
</dbReference>
<name>A0A0A7KUA5_9VIRU</name>
<keyword evidence="4 12" id="KW-0540">Nuclease</keyword>
<keyword evidence="3 12" id="KW-0235">DNA replication</keyword>
<evidence type="ECO:0000256" key="9">
    <source>
        <dbReference type="ARBA" id="ARBA00022840"/>
    </source>
</evidence>
<dbReference type="Gene3D" id="1.10.10.950">
    <property type="match status" value="1"/>
</dbReference>
<feature type="short sequence motif" description="RCR-3" evidence="12">
    <location>
        <begin position="167"/>
        <end position="171"/>
    </location>
</feature>
<dbReference type="InterPro" id="IPR049901">
    <property type="entry name" value="PV_NS1-NUC"/>
</dbReference>
<dbReference type="KEGG" id="vg:22520968"/>
<dbReference type="SUPFAM" id="SSF52540">
    <property type="entry name" value="P-loop containing nucleoside triphosphate hydrolases"/>
    <property type="match status" value="1"/>
</dbReference>
<feature type="domain" description="SF3 helicase" evidence="13">
    <location>
        <begin position="298"/>
        <end position="465"/>
    </location>
</feature>
<dbReference type="GO" id="GO:0019079">
    <property type="term" value="P:viral genome replication"/>
    <property type="evidence" value="ECO:0007669"/>
    <property type="project" value="InterPro"/>
</dbReference>
<dbReference type="GO" id="GO:0004519">
    <property type="term" value="F:endonuclease activity"/>
    <property type="evidence" value="ECO:0007669"/>
    <property type="project" value="UniProtKB-UniRule"/>
</dbReference>
<evidence type="ECO:0000256" key="10">
    <source>
        <dbReference type="ARBA" id="ARBA00023124"/>
    </source>
</evidence>
<dbReference type="InterPro" id="IPR014835">
    <property type="entry name" value="NS1-Nuc"/>
</dbReference>
<dbReference type="GO" id="GO:0046872">
    <property type="term" value="F:metal ion binding"/>
    <property type="evidence" value="ECO:0007669"/>
    <property type="project" value="UniProtKB-KW"/>
</dbReference>
<evidence type="ECO:0000259" key="14">
    <source>
        <dbReference type="PROSITE" id="PS52022"/>
    </source>
</evidence>
<dbReference type="RefSeq" id="YP_009111339.1">
    <property type="nucleotide sequence ID" value="NC_025891.1"/>
</dbReference>
<evidence type="ECO:0000313" key="16">
    <source>
        <dbReference type="Proteomes" id="UP000097907"/>
    </source>
</evidence>
<evidence type="ECO:0000256" key="6">
    <source>
        <dbReference type="ARBA" id="ARBA00022741"/>
    </source>
</evidence>
<evidence type="ECO:0000256" key="12">
    <source>
        <dbReference type="PROSITE-ProRule" id="PRU01366"/>
    </source>
</evidence>
<dbReference type="SUPFAM" id="SSF55464">
    <property type="entry name" value="Origin of replication-binding domain, RBD-like"/>
    <property type="match status" value="1"/>
</dbReference>
<keyword evidence="2 12" id="KW-1048">Host nucleus</keyword>
<accession>A0A0A7KUA5</accession>
<comment type="subcellular location">
    <subcellularLocation>
        <location evidence="1 12">Host nucleus</location>
    </subcellularLocation>
</comment>
<dbReference type="Pfam" id="PF01057">
    <property type="entry name" value="Parvo_NS1"/>
    <property type="match status" value="1"/>
</dbReference>
<evidence type="ECO:0000256" key="2">
    <source>
        <dbReference type="ARBA" id="ARBA00022562"/>
    </source>
</evidence>
<evidence type="ECO:0000256" key="1">
    <source>
        <dbReference type="ARBA" id="ARBA00004147"/>
    </source>
</evidence>